<gene>
    <name evidence="2" type="ORF">POF43_022260</name>
    <name evidence="3" type="ORF">POF50_006200</name>
</gene>
<evidence type="ECO:0000259" key="1">
    <source>
        <dbReference type="PROSITE" id="PS50987"/>
    </source>
</evidence>
<keyword evidence="4" id="KW-1185">Reference proteome</keyword>
<dbReference type="InterPro" id="IPR011991">
    <property type="entry name" value="ArsR-like_HTH"/>
</dbReference>
<proteinExistence type="predicted"/>
<dbReference type="PROSITE" id="PS50987">
    <property type="entry name" value="HTH_ARSR_2"/>
    <property type="match status" value="1"/>
</dbReference>
<dbReference type="GO" id="GO:0003700">
    <property type="term" value="F:DNA-binding transcription factor activity"/>
    <property type="evidence" value="ECO:0007669"/>
    <property type="project" value="InterPro"/>
</dbReference>
<comment type="caution">
    <text evidence="3">The sequence shown here is derived from an EMBL/GenBank/DDBJ whole genome shotgun (WGS) entry which is preliminary data.</text>
</comment>
<dbReference type="InterPro" id="IPR001845">
    <property type="entry name" value="HTH_ArsR_DNA-bd_dom"/>
</dbReference>
<dbReference type="RefSeq" id="WP_271322751.1">
    <property type="nucleotide sequence ID" value="NZ_JAAGKO020000034.1"/>
</dbReference>
<dbReference type="SUPFAM" id="SSF46785">
    <property type="entry name" value="Winged helix' DNA-binding domain"/>
    <property type="match status" value="1"/>
</dbReference>
<dbReference type="EMBL" id="JABXJJ020000007">
    <property type="protein sequence ID" value="MDI5968938.1"/>
    <property type="molecule type" value="Genomic_DNA"/>
</dbReference>
<dbReference type="EMBL" id="JAAGKO020000034">
    <property type="protein sequence ID" value="MDI5965415.1"/>
    <property type="molecule type" value="Genomic_DNA"/>
</dbReference>
<dbReference type="Proteomes" id="UP001156398">
    <property type="component" value="Unassembled WGS sequence"/>
</dbReference>
<evidence type="ECO:0000313" key="4">
    <source>
        <dbReference type="Proteomes" id="UP001156398"/>
    </source>
</evidence>
<dbReference type="Gene3D" id="1.10.10.10">
    <property type="entry name" value="Winged helix-like DNA-binding domain superfamily/Winged helix DNA-binding domain"/>
    <property type="match status" value="1"/>
</dbReference>
<dbReference type="Pfam" id="PF12840">
    <property type="entry name" value="HTH_20"/>
    <property type="match status" value="1"/>
</dbReference>
<accession>A0AA90K7I5</accession>
<feature type="domain" description="HTH arsR-type" evidence="1">
    <location>
        <begin position="8"/>
        <end position="104"/>
    </location>
</feature>
<evidence type="ECO:0000313" key="3">
    <source>
        <dbReference type="EMBL" id="MDI5968938.1"/>
    </source>
</evidence>
<dbReference type="AlphaFoldDB" id="A0AA90K7I5"/>
<dbReference type="SMART" id="SM00418">
    <property type="entry name" value="HTH_ARSR"/>
    <property type="match status" value="1"/>
</dbReference>
<evidence type="ECO:0000313" key="2">
    <source>
        <dbReference type="EMBL" id="MDI5965415.1"/>
    </source>
</evidence>
<protein>
    <submittedName>
        <fullName evidence="3">Helix-turn-helix domain-containing protein</fullName>
    </submittedName>
</protein>
<dbReference type="InterPro" id="IPR036388">
    <property type="entry name" value="WH-like_DNA-bd_sf"/>
</dbReference>
<name>A0AA90K7I5_9ACTN</name>
<reference evidence="3 4" key="1">
    <citation type="submission" date="2023-05" db="EMBL/GenBank/DDBJ databases">
        <title>Streptantibioticus silvisoli sp. nov., acidotolerant actinomycetes 1 from pine litter.</title>
        <authorList>
            <person name="Swiecimska M."/>
            <person name="Golinska P."/>
            <person name="Sangal V."/>
            <person name="Wachnowicz B."/>
            <person name="Goodfellow M."/>
        </authorList>
    </citation>
    <scope>NUCLEOTIDE SEQUENCE</scope>
    <source>
        <strain evidence="3">SL13</strain>
        <strain evidence="2 4">SL54</strain>
    </source>
</reference>
<dbReference type="InterPro" id="IPR036390">
    <property type="entry name" value="WH_DNA-bd_sf"/>
</dbReference>
<dbReference type="PRINTS" id="PR00778">
    <property type="entry name" value="HTHARSR"/>
</dbReference>
<dbReference type="CDD" id="cd00090">
    <property type="entry name" value="HTH_ARSR"/>
    <property type="match status" value="1"/>
</dbReference>
<organism evidence="3">
    <name type="scientific">Streptantibioticus silvisoli</name>
    <dbReference type="NCBI Taxonomy" id="2705255"/>
    <lineage>
        <taxon>Bacteria</taxon>
        <taxon>Bacillati</taxon>
        <taxon>Actinomycetota</taxon>
        <taxon>Actinomycetes</taxon>
        <taxon>Kitasatosporales</taxon>
        <taxon>Streptomycetaceae</taxon>
        <taxon>Streptantibioticus</taxon>
    </lineage>
</organism>
<sequence length="111" mass="12264">MAEPRSRHPDLNAIGMAAVFSALAHPARARIVESLLTRDDWTAGNCASFNLPLSRSSLTHHLRVMSDAGLVIQRDHGNRCEVVLRKEELDARFPGLLDLVRQGARERAGAR</sequence>